<name>A0A0D8HFC5_9ACTN</name>
<sequence>MGFYKNQKVFDEFNDFPYEIDQGFLPRSIDRSWLVVHRSNSYTGY</sequence>
<organism evidence="1 2">
    <name type="scientific">Acidithrix ferrooxidans</name>
    <dbReference type="NCBI Taxonomy" id="1280514"/>
    <lineage>
        <taxon>Bacteria</taxon>
        <taxon>Bacillati</taxon>
        <taxon>Actinomycetota</taxon>
        <taxon>Acidimicrobiia</taxon>
        <taxon>Acidimicrobiales</taxon>
        <taxon>Acidimicrobiaceae</taxon>
        <taxon>Acidithrix</taxon>
    </lineage>
</organism>
<dbReference type="AlphaFoldDB" id="A0A0D8HFC5"/>
<keyword evidence="2" id="KW-1185">Reference proteome</keyword>
<proteinExistence type="predicted"/>
<dbReference type="STRING" id="1280514.AXFE_26520"/>
<dbReference type="Proteomes" id="UP000032360">
    <property type="component" value="Unassembled WGS sequence"/>
</dbReference>
<comment type="caution">
    <text evidence="1">The sequence shown here is derived from an EMBL/GenBank/DDBJ whole genome shotgun (WGS) entry which is preliminary data.</text>
</comment>
<protein>
    <submittedName>
        <fullName evidence="1">Uncharacterized protein</fullName>
    </submittedName>
</protein>
<reference evidence="1 2" key="1">
    <citation type="submission" date="2015-01" db="EMBL/GenBank/DDBJ databases">
        <title>Draft genome of the acidophilic iron oxidizer Acidithrix ferrooxidans strain Py-F3.</title>
        <authorList>
            <person name="Poehlein A."/>
            <person name="Eisen S."/>
            <person name="Schloemann M."/>
            <person name="Johnson B.D."/>
            <person name="Daniel R."/>
            <person name="Muehling M."/>
        </authorList>
    </citation>
    <scope>NUCLEOTIDE SEQUENCE [LARGE SCALE GENOMIC DNA]</scope>
    <source>
        <strain evidence="1 2">Py-F3</strain>
    </source>
</reference>
<evidence type="ECO:0000313" key="2">
    <source>
        <dbReference type="Proteomes" id="UP000032360"/>
    </source>
</evidence>
<evidence type="ECO:0000313" key="1">
    <source>
        <dbReference type="EMBL" id="KJF16487.1"/>
    </source>
</evidence>
<gene>
    <name evidence="1" type="ORF">AXFE_26520</name>
</gene>
<accession>A0A0D8HFC5</accession>
<dbReference type="EMBL" id="JXYS01000081">
    <property type="protein sequence ID" value="KJF16487.1"/>
    <property type="molecule type" value="Genomic_DNA"/>
</dbReference>